<evidence type="ECO:0000313" key="2">
    <source>
        <dbReference type="EMBL" id="SEG09825.1"/>
    </source>
</evidence>
<evidence type="ECO:0000259" key="1">
    <source>
        <dbReference type="Pfam" id="PF04991"/>
    </source>
</evidence>
<dbReference type="PANTHER" id="PTHR43404:SF2">
    <property type="entry name" value="LIPOPOLYSACCHARIDE CHOLINEPHOSPHOTRANSFERASE LICD"/>
    <property type="match status" value="1"/>
</dbReference>
<name>A0A1H5XED2_XYLRU</name>
<protein>
    <submittedName>
        <fullName evidence="2">Lipopolysaccharide cholinephosphotransferase</fullName>
    </submittedName>
</protein>
<proteinExistence type="predicted"/>
<organism evidence="2 3">
    <name type="scientific">Xylanibacter ruminicola</name>
    <name type="common">Prevotella ruminicola</name>
    <dbReference type="NCBI Taxonomy" id="839"/>
    <lineage>
        <taxon>Bacteria</taxon>
        <taxon>Pseudomonadati</taxon>
        <taxon>Bacteroidota</taxon>
        <taxon>Bacteroidia</taxon>
        <taxon>Bacteroidales</taxon>
        <taxon>Prevotellaceae</taxon>
        <taxon>Xylanibacter</taxon>
    </lineage>
</organism>
<dbReference type="GO" id="GO:0009100">
    <property type="term" value="P:glycoprotein metabolic process"/>
    <property type="evidence" value="ECO:0007669"/>
    <property type="project" value="UniProtKB-ARBA"/>
</dbReference>
<dbReference type="InterPro" id="IPR007074">
    <property type="entry name" value="LicD/FKTN/FKRP_NTP_transf"/>
</dbReference>
<dbReference type="Pfam" id="PF04991">
    <property type="entry name" value="LicD"/>
    <property type="match status" value="1"/>
</dbReference>
<dbReference type="EMBL" id="FNUV01000009">
    <property type="protein sequence ID" value="SEG09825.1"/>
    <property type="molecule type" value="Genomic_DNA"/>
</dbReference>
<accession>A0A1H5XED2</accession>
<gene>
    <name evidence="2" type="ORF">SAMN05216354_2751</name>
</gene>
<evidence type="ECO:0000313" key="3">
    <source>
        <dbReference type="Proteomes" id="UP000236735"/>
    </source>
</evidence>
<dbReference type="RefSeq" id="WP_051949852.1">
    <property type="nucleotide sequence ID" value="NZ_FNUV01000009.1"/>
</dbReference>
<dbReference type="PANTHER" id="PTHR43404">
    <property type="entry name" value="LIPOPOLYSACCHARIDE CHOLINEPHOSPHOTRANSFERASE LICD"/>
    <property type="match status" value="1"/>
</dbReference>
<sequence>MGFNTDAEKRGGYLVSHEMKKVWAVELDLLRQLIEVCQRENLRMWVDGGTLLGAVRHQGFIPWDDDIDVCMPRPDYDRLTAISGQVFKEPYFYQNAYTDKDYFAGHAQLRNSRTAAIRPSASFNPFNQGIFIDIFVLDGVPEEETERRRVWKASRRMQHFLKAKNLNILISGRWLQVFRKIQSRRAVSKTGWTSLYRQAEDQLRLTSFDESKEVAEISFSAYDIVLDRHIFDDTVWLDFEDMKVPAPSGYDQLLRTQYGENYMTPIQTGNYHGELVFDTERSYVELLPEVRLRYRKSQIAKLFGKKK</sequence>
<dbReference type="AlphaFoldDB" id="A0A1H5XED2"/>
<reference evidence="2 3" key="1">
    <citation type="submission" date="2016-10" db="EMBL/GenBank/DDBJ databases">
        <authorList>
            <person name="de Groot N.N."/>
        </authorList>
    </citation>
    <scope>NUCLEOTIDE SEQUENCE [LARGE SCALE GENOMIC DNA]</scope>
    <source>
        <strain evidence="2 3">AR32</strain>
    </source>
</reference>
<keyword evidence="2" id="KW-0808">Transferase</keyword>
<feature type="domain" description="LicD/FKTN/FKRP nucleotidyltransferase" evidence="1">
    <location>
        <begin position="37"/>
        <end position="259"/>
    </location>
</feature>
<dbReference type="Proteomes" id="UP000236735">
    <property type="component" value="Unassembled WGS sequence"/>
</dbReference>
<dbReference type="GO" id="GO:0016740">
    <property type="term" value="F:transferase activity"/>
    <property type="evidence" value="ECO:0007669"/>
    <property type="project" value="UniProtKB-KW"/>
</dbReference>
<dbReference type="InterPro" id="IPR052942">
    <property type="entry name" value="LPS_cholinephosphotransferase"/>
</dbReference>